<evidence type="ECO:0000256" key="2">
    <source>
        <dbReference type="ARBA" id="ARBA00023002"/>
    </source>
</evidence>
<evidence type="ECO:0000256" key="1">
    <source>
        <dbReference type="ARBA" id="ARBA00006484"/>
    </source>
</evidence>
<dbReference type="PANTHER" id="PTHR43115">
    <property type="entry name" value="DEHYDROGENASE/REDUCTASE SDR FAMILY MEMBER 11"/>
    <property type="match status" value="1"/>
</dbReference>
<reference evidence="3" key="1">
    <citation type="submission" date="2015-12" db="EMBL/GenBank/DDBJ databases">
        <title>De novo transcriptome assembly of four potential Pierce s Disease insect vectors from Arizona vineyards.</title>
        <authorList>
            <person name="Tassone E.E."/>
        </authorList>
    </citation>
    <scope>NUCLEOTIDE SEQUENCE</scope>
</reference>
<dbReference type="Gene3D" id="3.40.50.720">
    <property type="entry name" value="NAD(P)-binding Rossmann-like Domain"/>
    <property type="match status" value="1"/>
</dbReference>
<evidence type="ECO:0008006" key="4">
    <source>
        <dbReference type="Google" id="ProtNLM"/>
    </source>
</evidence>
<feature type="non-terminal residue" evidence="3">
    <location>
        <position position="1"/>
    </location>
</feature>
<comment type="similarity">
    <text evidence="1">Belongs to the short-chain dehydrogenases/reductases (SDR) family.</text>
</comment>
<dbReference type="InterPro" id="IPR036291">
    <property type="entry name" value="NAD(P)-bd_dom_sf"/>
</dbReference>
<keyword evidence="2" id="KW-0560">Oxidoreductase</keyword>
<accession>A0A1B6D4N4</accession>
<dbReference type="GO" id="GO:0016491">
    <property type="term" value="F:oxidoreductase activity"/>
    <property type="evidence" value="ECO:0007669"/>
    <property type="project" value="UniProtKB-KW"/>
</dbReference>
<dbReference type="InterPro" id="IPR002347">
    <property type="entry name" value="SDR_fam"/>
</dbReference>
<dbReference type="AlphaFoldDB" id="A0A1B6D4N4"/>
<proteinExistence type="inferred from homology"/>
<dbReference type="EMBL" id="GEDC01016692">
    <property type="protein sequence ID" value="JAS20606.1"/>
    <property type="molecule type" value="Transcribed_RNA"/>
</dbReference>
<protein>
    <recommendedName>
        <fullName evidence="4">Dehydrogenase/reductase SDR family member 11</fullName>
    </recommendedName>
</protein>
<dbReference type="Pfam" id="PF00106">
    <property type="entry name" value="adh_short"/>
    <property type="match status" value="1"/>
</dbReference>
<evidence type="ECO:0000313" key="3">
    <source>
        <dbReference type="EMBL" id="JAS20606.1"/>
    </source>
</evidence>
<feature type="non-terminal residue" evidence="3">
    <location>
        <position position="145"/>
    </location>
</feature>
<name>A0A1B6D4N4_9HEMI</name>
<dbReference type="PRINTS" id="PR00081">
    <property type="entry name" value="GDHRDH"/>
</dbReference>
<gene>
    <name evidence="3" type="ORF">g.4966</name>
</gene>
<dbReference type="PANTHER" id="PTHR43115:SF4">
    <property type="entry name" value="DEHYDROGENASE_REDUCTASE SDR FAMILY MEMBER 11"/>
    <property type="match status" value="1"/>
</dbReference>
<organism evidence="3">
    <name type="scientific">Clastoptera arizonana</name>
    <name type="common">Arizona spittle bug</name>
    <dbReference type="NCBI Taxonomy" id="38151"/>
    <lineage>
        <taxon>Eukaryota</taxon>
        <taxon>Metazoa</taxon>
        <taxon>Ecdysozoa</taxon>
        <taxon>Arthropoda</taxon>
        <taxon>Hexapoda</taxon>
        <taxon>Insecta</taxon>
        <taxon>Pterygota</taxon>
        <taxon>Neoptera</taxon>
        <taxon>Paraneoptera</taxon>
        <taxon>Hemiptera</taxon>
        <taxon>Auchenorrhyncha</taxon>
        <taxon>Cercopoidea</taxon>
        <taxon>Clastopteridae</taxon>
        <taxon>Clastoptera</taxon>
    </lineage>
</organism>
<sequence length="145" mass="16313">KHRANSTMERWTGKVAVLTGASGGLGHAITRTLVAHGILVVGFGRNYEKLENLAEELNHSKGKLYPFKVDMRNETEIISAFHWVEEHLGPINVLINNAGVSFRTRVLDGDIEKWRQMFDVNVFALGICCREAVKSMNRHKVKDAQ</sequence>
<dbReference type="SUPFAM" id="SSF51735">
    <property type="entry name" value="NAD(P)-binding Rossmann-fold domains"/>
    <property type="match status" value="1"/>
</dbReference>